<dbReference type="InterPro" id="IPR001810">
    <property type="entry name" value="F-box_dom"/>
</dbReference>
<feature type="domain" description="F-box" evidence="1">
    <location>
        <begin position="2"/>
        <end position="49"/>
    </location>
</feature>
<protein>
    <recommendedName>
        <fullName evidence="1">F-box domain-containing protein</fullName>
    </recommendedName>
</protein>
<evidence type="ECO:0000313" key="2">
    <source>
        <dbReference type="EMBL" id="ULU13541.1"/>
    </source>
</evidence>
<evidence type="ECO:0000313" key="3">
    <source>
        <dbReference type="Proteomes" id="UP000827892"/>
    </source>
</evidence>
<organism evidence="2 3">
    <name type="scientific">Caenorhabditis briggsae</name>
    <dbReference type="NCBI Taxonomy" id="6238"/>
    <lineage>
        <taxon>Eukaryota</taxon>
        <taxon>Metazoa</taxon>
        <taxon>Ecdysozoa</taxon>
        <taxon>Nematoda</taxon>
        <taxon>Chromadorea</taxon>
        <taxon>Rhabditida</taxon>
        <taxon>Rhabditina</taxon>
        <taxon>Rhabditomorpha</taxon>
        <taxon>Rhabditoidea</taxon>
        <taxon>Rhabditidae</taxon>
        <taxon>Peloderinae</taxon>
        <taxon>Caenorhabditis</taxon>
    </lineage>
</organism>
<dbReference type="PROSITE" id="PS50181">
    <property type="entry name" value="FBOX"/>
    <property type="match status" value="1"/>
</dbReference>
<dbReference type="AlphaFoldDB" id="A0AAE9J0S5"/>
<sequence>MPISLLNFPSDLLRDVFKECDPFDLYKLSQCSNRTRKSIMTNTELFVYLLNTFRIKTVEEIANITQDLSSGSFDGYLELVKIVIDRNMDVEVFNLSLIRDEREAVNFME</sequence>
<dbReference type="EMBL" id="CP090891">
    <property type="protein sequence ID" value="ULU13541.1"/>
    <property type="molecule type" value="Genomic_DNA"/>
</dbReference>
<reference evidence="2 3" key="1">
    <citation type="submission" date="2022-05" db="EMBL/GenBank/DDBJ databases">
        <title>Chromosome-level reference genomes for two strains of Caenorhabditis briggsae: an improved platform for comparative genomics.</title>
        <authorList>
            <person name="Stevens L."/>
            <person name="Andersen E.C."/>
        </authorList>
    </citation>
    <scope>NUCLEOTIDE SEQUENCE [LARGE SCALE GENOMIC DNA]</scope>
    <source>
        <strain evidence="2">QX1410_ONT</strain>
        <tissue evidence="2">Whole-organism</tissue>
    </source>
</reference>
<dbReference type="Proteomes" id="UP000827892">
    <property type="component" value="Chromosome I"/>
</dbReference>
<evidence type="ECO:0000259" key="1">
    <source>
        <dbReference type="PROSITE" id="PS50181"/>
    </source>
</evidence>
<gene>
    <name evidence="2" type="ORF">L3Y34_016204</name>
</gene>
<proteinExistence type="predicted"/>
<name>A0AAE9J0S5_CAEBR</name>
<accession>A0AAE9J0S5</accession>
<dbReference type="Pfam" id="PF00646">
    <property type="entry name" value="F-box"/>
    <property type="match status" value="1"/>
</dbReference>